<dbReference type="EMBL" id="FZNS01000023">
    <property type="protein sequence ID" value="SNS06702.1"/>
    <property type="molecule type" value="Genomic_DNA"/>
</dbReference>
<evidence type="ECO:0000313" key="1">
    <source>
        <dbReference type="EMBL" id="SNS06702.1"/>
    </source>
</evidence>
<name>A0A239BGE6_9BACT</name>
<evidence type="ECO:0000313" key="2">
    <source>
        <dbReference type="Proteomes" id="UP000198310"/>
    </source>
</evidence>
<organism evidence="1 2">
    <name type="scientific">Hymenobacter mucosus</name>
    <dbReference type="NCBI Taxonomy" id="1411120"/>
    <lineage>
        <taxon>Bacteria</taxon>
        <taxon>Pseudomonadati</taxon>
        <taxon>Bacteroidota</taxon>
        <taxon>Cytophagia</taxon>
        <taxon>Cytophagales</taxon>
        <taxon>Hymenobacteraceae</taxon>
        <taxon>Hymenobacter</taxon>
    </lineage>
</organism>
<keyword evidence="2" id="KW-1185">Reference proteome</keyword>
<protein>
    <submittedName>
        <fullName evidence="1">Uncharacterized protein</fullName>
    </submittedName>
</protein>
<proteinExistence type="predicted"/>
<dbReference type="RefSeq" id="WP_089334484.1">
    <property type="nucleotide sequence ID" value="NZ_FZNS01000023.1"/>
</dbReference>
<reference evidence="2" key="1">
    <citation type="submission" date="2017-06" db="EMBL/GenBank/DDBJ databases">
        <authorList>
            <person name="Varghese N."/>
            <person name="Submissions S."/>
        </authorList>
    </citation>
    <scope>NUCLEOTIDE SEQUENCE [LARGE SCALE GENOMIC DNA]</scope>
    <source>
        <strain evidence="2">DSM 28041</strain>
    </source>
</reference>
<dbReference type="Proteomes" id="UP000198310">
    <property type="component" value="Unassembled WGS sequence"/>
</dbReference>
<gene>
    <name evidence="1" type="ORF">SAMN06269173_12314</name>
</gene>
<accession>A0A239BGE6</accession>
<sequence>MKSLPFRNTRYPSLPAGLVWLRLLFQAGWALAPAWTVRRLWHLMRTPRRPRPNGWEARVLCEAHRGLVSGPVGPVMGFLLHEYPATGEVYEVSLTQPRTRHLLSRI</sequence>
<dbReference type="AlphaFoldDB" id="A0A239BGE6"/>